<dbReference type="InterPro" id="IPR011071">
    <property type="entry name" value="Lyase_8-like_C"/>
</dbReference>
<dbReference type="GO" id="GO:0005576">
    <property type="term" value="C:extracellular region"/>
    <property type="evidence" value="ECO:0007669"/>
    <property type="project" value="InterPro"/>
</dbReference>
<keyword evidence="2" id="KW-0732">Signal</keyword>
<dbReference type="InterPro" id="IPR008929">
    <property type="entry name" value="Chondroitin_lyas"/>
</dbReference>
<dbReference type="InterPro" id="IPR012970">
    <property type="entry name" value="Lyase_8_alpha_N"/>
</dbReference>
<evidence type="ECO:0000256" key="2">
    <source>
        <dbReference type="ARBA" id="ARBA00022729"/>
    </source>
</evidence>
<keyword evidence="3 8" id="KW-0456">Lyase</keyword>
<dbReference type="Proteomes" id="UP000595841">
    <property type="component" value="Chromosome"/>
</dbReference>
<feature type="active site" evidence="4">
    <location>
        <position position="214"/>
    </location>
</feature>
<dbReference type="RefSeq" id="WP_039837115.1">
    <property type="nucleotide sequence ID" value="NZ_CP068595.1"/>
</dbReference>
<feature type="active site" evidence="4">
    <location>
        <position position="223"/>
    </location>
</feature>
<comment type="similarity">
    <text evidence="1">Belongs to the polysaccharide lyase 8 family.</text>
</comment>
<dbReference type="GO" id="GO:0016837">
    <property type="term" value="F:carbon-oxygen lyase activity, acting on polysaccharides"/>
    <property type="evidence" value="ECO:0007669"/>
    <property type="project" value="UniProtKB-ARBA"/>
</dbReference>
<dbReference type="Gene3D" id="2.60.220.10">
    <property type="entry name" value="Polysaccharide lyase family 8-like, C-terminal"/>
    <property type="match status" value="1"/>
</dbReference>
<accession>A0A974PCC9</accession>
<dbReference type="InterPro" id="IPR004103">
    <property type="entry name" value="Lyase_8_C"/>
</dbReference>
<dbReference type="SUPFAM" id="SSF74650">
    <property type="entry name" value="Galactose mutarotase-like"/>
    <property type="match status" value="1"/>
</dbReference>
<dbReference type="AlphaFoldDB" id="A0A974PCC9"/>
<name>A0A974PCC9_9BACL</name>
<evidence type="ECO:0000259" key="5">
    <source>
        <dbReference type="Pfam" id="PF02278"/>
    </source>
</evidence>
<dbReference type="GO" id="GO:0005975">
    <property type="term" value="P:carbohydrate metabolic process"/>
    <property type="evidence" value="ECO:0007669"/>
    <property type="project" value="InterPro"/>
</dbReference>
<dbReference type="Pfam" id="PF02884">
    <property type="entry name" value="Lyase_8_C"/>
    <property type="match status" value="1"/>
</dbReference>
<dbReference type="InterPro" id="IPR011013">
    <property type="entry name" value="Gal_mutarotase_sf_dom"/>
</dbReference>
<dbReference type="InterPro" id="IPR014718">
    <property type="entry name" value="GH-type_carb-bd"/>
</dbReference>
<gene>
    <name evidence="8" type="ORF">JI735_00345</name>
</gene>
<dbReference type="Gene3D" id="1.50.10.100">
    <property type="entry name" value="Chondroitin AC/alginate lyase"/>
    <property type="match status" value="1"/>
</dbReference>
<dbReference type="SUPFAM" id="SSF48230">
    <property type="entry name" value="Chondroitin AC/alginate lyase"/>
    <property type="match status" value="1"/>
</dbReference>
<evidence type="ECO:0000259" key="7">
    <source>
        <dbReference type="Pfam" id="PF08124"/>
    </source>
</evidence>
<dbReference type="InterPro" id="IPR038970">
    <property type="entry name" value="Lyase_8"/>
</dbReference>
<feature type="active site" evidence="4">
    <location>
        <position position="277"/>
    </location>
</feature>
<dbReference type="EMBL" id="CP068595">
    <property type="protein sequence ID" value="QQZ61304.1"/>
    <property type="molecule type" value="Genomic_DNA"/>
</dbReference>
<dbReference type="SUPFAM" id="SSF49863">
    <property type="entry name" value="Hyaluronate lyase-like, C-terminal domain"/>
    <property type="match status" value="1"/>
</dbReference>
<feature type="domain" description="Polysaccharide lyase family 8 C-terminal" evidence="6">
    <location>
        <begin position="635"/>
        <end position="697"/>
    </location>
</feature>
<dbReference type="Pfam" id="PF02278">
    <property type="entry name" value="Lyase_8"/>
    <property type="match status" value="1"/>
</dbReference>
<dbReference type="Pfam" id="PF08124">
    <property type="entry name" value="Lyase_8_N"/>
    <property type="match status" value="1"/>
</dbReference>
<feature type="domain" description="Polysaccharide lyase family 8 central" evidence="5">
    <location>
        <begin position="359"/>
        <end position="619"/>
    </location>
</feature>
<evidence type="ECO:0000256" key="1">
    <source>
        <dbReference type="ARBA" id="ARBA00006699"/>
    </source>
</evidence>
<dbReference type="KEGG" id="pson:JI735_00345"/>
<proteinExistence type="inferred from homology"/>
<reference evidence="8 9" key="1">
    <citation type="submission" date="2021-01" db="EMBL/GenBank/DDBJ databases">
        <title>Whole genome sequence of Paenibacillus sonchi LMG 24727 for comparative genomics.</title>
        <authorList>
            <person name="Lee G."/>
            <person name="Kim M.-J."/>
            <person name="Lim K."/>
            <person name="Shin J.-H."/>
        </authorList>
    </citation>
    <scope>NUCLEOTIDE SEQUENCE [LARGE SCALE GENOMIC DNA]</scope>
    <source>
        <strain evidence="8 9">LMG 24727</strain>
    </source>
</reference>
<evidence type="ECO:0000313" key="8">
    <source>
        <dbReference type="EMBL" id="QQZ61304.1"/>
    </source>
</evidence>
<protein>
    <submittedName>
        <fullName evidence="8">Polysaccharide lyase 8 family protein</fullName>
    </submittedName>
</protein>
<organism evidence="8 9">
    <name type="scientific">Paenibacillus sonchi</name>
    <dbReference type="NCBI Taxonomy" id="373687"/>
    <lineage>
        <taxon>Bacteria</taxon>
        <taxon>Bacillati</taxon>
        <taxon>Bacillota</taxon>
        <taxon>Bacilli</taxon>
        <taxon>Bacillales</taxon>
        <taxon>Paenibacillaceae</taxon>
        <taxon>Paenibacillus</taxon>
        <taxon>Paenibacillus sonchi group</taxon>
    </lineage>
</organism>
<dbReference type="Gene3D" id="2.70.98.10">
    <property type="match status" value="1"/>
</dbReference>
<dbReference type="PANTHER" id="PTHR38481:SF1">
    <property type="entry name" value="HYALURONATE LYASE"/>
    <property type="match status" value="1"/>
</dbReference>
<sequence>MLNLKNKWLQYISGDTLRHESLQKVSNAQQTMLFHQELLWADIPYQENASDLFMIIGRLREMSIALKSSKCPYYMDYTLRLKIIYGLEWLSEHRYNEMCQPYGNWWYWEIGVPIALLETLFLMEELLDKELIERLLLPVDKYVGNPAFHAQWFTAKAPPSTGANLVWKSSAVALVAVIQDDRQKMVAARSALLPLFRNASEGDGFYEDGSFIQHDKYAYTGGYGVSLLHDVVRLMVWLHATPWEMPGEARDLTAKWIDRSFVPLVFRGSMLDMVSGREVSREDSQNHESGHSVITSCLRFSRILDEADQARLLSRVKGWIVADTYKSYIAGSPPDTAEQARALLDNEQIQPAWEEAFCKMFAHMDRAVLQGPGFAFSISMFSSRIYSYESINRENLKGWYTSYGMSHLYNNDLGHYADCYWPTVDPYRLPGTTVTDARQKDGAGQGRLSNRTFVGGAVLHNRYGAIAMELKDVVNEADGLTALKSWFLFGNRIVALGSDIKGCNSAKVETIIENRKLNHCGDNSIRADGKKICRNLGNVDTIHPKWIHMTGSVDEADVGIFFPQQCSVHALCEQRQGSWKEINDFGSPERIERFYQTLWFDHGEAPQGDHYVYVLLPGFNEEETASFAEHSSLRILELNDQVHAVEDSELGIAAVHFWKSGWYRSGIIACSSQASLILQKNSTSLTLAIADPTQMQSRPIEIEINMPVTRVINKSDRIAVEHSEIGKVKLWFDPDGAGGESFQVEFGI</sequence>
<evidence type="ECO:0000256" key="3">
    <source>
        <dbReference type="ARBA" id="ARBA00023239"/>
    </source>
</evidence>
<evidence type="ECO:0000256" key="4">
    <source>
        <dbReference type="PIRSR" id="PIRSR638970-1"/>
    </source>
</evidence>
<dbReference type="InterPro" id="IPR003159">
    <property type="entry name" value="Lyase_8_central_dom"/>
</dbReference>
<dbReference type="GO" id="GO:0030246">
    <property type="term" value="F:carbohydrate binding"/>
    <property type="evidence" value="ECO:0007669"/>
    <property type="project" value="InterPro"/>
</dbReference>
<evidence type="ECO:0000313" key="9">
    <source>
        <dbReference type="Proteomes" id="UP000595841"/>
    </source>
</evidence>
<dbReference type="PANTHER" id="PTHR38481">
    <property type="entry name" value="HYALURONATE LYASE"/>
    <property type="match status" value="1"/>
</dbReference>
<feature type="domain" description="Polysaccharide lyase 8 N-terminal alpha-helical" evidence="7">
    <location>
        <begin position="24"/>
        <end position="317"/>
    </location>
</feature>
<keyword evidence="9" id="KW-1185">Reference proteome</keyword>
<evidence type="ECO:0000259" key="6">
    <source>
        <dbReference type="Pfam" id="PF02884"/>
    </source>
</evidence>
<dbReference type="CDD" id="cd01083">
    <property type="entry name" value="GAG_Lyase"/>
    <property type="match status" value="1"/>
</dbReference>